<dbReference type="EMBL" id="CAJVPW010017662">
    <property type="protein sequence ID" value="CAG8677787.1"/>
    <property type="molecule type" value="Genomic_DNA"/>
</dbReference>
<reference evidence="1" key="1">
    <citation type="submission" date="2021-06" db="EMBL/GenBank/DDBJ databases">
        <authorList>
            <person name="Kallberg Y."/>
            <person name="Tangrot J."/>
            <person name="Rosling A."/>
        </authorList>
    </citation>
    <scope>NUCLEOTIDE SEQUENCE</scope>
    <source>
        <strain evidence="1">28 12/20/2015</strain>
    </source>
</reference>
<name>A0ACA9NXM3_9GLOM</name>
<protein>
    <submittedName>
        <fullName evidence="1">7863_t:CDS:1</fullName>
    </submittedName>
</protein>
<feature type="non-terminal residue" evidence="1">
    <location>
        <position position="1"/>
    </location>
</feature>
<comment type="caution">
    <text evidence="1">The sequence shown here is derived from an EMBL/GenBank/DDBJ whole genome shotgun (WGS) entry which is preliminary data.</text>
</comment>
<keyword evidence="2" id="KW-1185">Reference proteome</keyword>
<sequence length="234" mass="27468">DNNNDKPSSSQLSVIKMLQRIIPPHKETKKINIHRAVTEWLVIDNCLLDTIKEEVQSNNTNNSEYDSDFENFEDEIEINSYLIKAKKWLLATLPLGDLDALKDGEKLQQLMLHEEEWDFSESSSESSDLSDYEENSTIMQFQHNTRSQKNRLNVLKINLDLTIKKIQTDIYNSLFEYWDNLSKICLLATLLDLWLKEMVFTDSEVHNDTICEYQYQLRLTDVQQISETPEELEI</sequence>
<organism evidence="1 2">
    <name type="scientific">Cetraspora pellucida</name>
    <dbReference type="NCBI Taxonomy" id="1433469"/>
    <lineage>
        <taxon>Eukaryota</taxon>
        <taxon>Fungi</taxon>
        <taxon>Fungi incertae sedis</taxon>
        <taxon>Mucoromycota</taxon>
        <taxon>Glomeromycotina</taxon>
        <taxon>Glomeromycetes</taxon>
        <taxon>Diversisporales</taxon>
        <taxon>Gigasporaceae</taxon>
        <taxon>Cetraspora</taxon>
    </lineage>
</organism>
<proteinExistence type="predicted"/>
<gene>
    <name evidence="1" type="ORF">SPELUC_LOCUS9993</name>
</gene>
<feature type="non-terminal residue" evidence="1">
    <location>
        <position position="234"/>
    </location>
</feature>
<dbReference type="Proteomes" id="UP000789366">
    <property type="component" value="Unassembled WGS sequence"/>
</dbReference>
<evidence type="ECO:0000313" key="2">
    <source>
        <dbReference type="Proteomes" id="UP000789366"/>
    </source>
</evidence>
<accession>A0ACA9NXM3</accession>
<evidence type="ECO:0000313" key="1">
    <source>
        <dbReference type="EMBL" id="CAG8677787.1"/>
    </source>
</evidence>